<dbReference type="InterPro" id="IPR009548">
    <property type="entry name" value="Prkrip1"/>
</dbReference>
<name>A0A834J7P6_VESGE</name>
<dbReference type="GO" id="GO:0004860">
    <property type="term" value="F:protein kinase inhibitor activity"/>
    <property type="evidence" value="ECO:0007669"/>
    <property type="project" value="TreeGrafter"/>
</dbReference>
<evidence type="ECO:0000313" key="2">
    <source>
        <dbReference type="EMBL" id="KAF7380536.1"/>
    </source>
</evidence>
<dbReference type="AlphaFoldDB" id="A0A834J7P6"/>
<feature type="compositionally biased region" description="Polar residues" evidence="1">
    <location>
        <begin position="210"/>
        <end position="231"/>
    </location>
</feature>
<keyword evidence="3" id="KW-1185">Reference proteome</keyword>
<dbReference type="EMBL" id="JACSDZ010000023">
    <property type="protein sequence ID" value="KAF7380536.1"/>
    <property type="molecule type" value="Genomic_DNA"/>
</dbReference>
<feature type="compositionally biased region" description="Acidic residues" evidence="1">
    <location>
        <begin position="156"/>
        <end position="166"/>
    </location>
</feature>
<feature type="compositionally biased region" description="Basic and acidic residues" evidence="1">
    <location>
        <begin position="174"/>
        <end position="209"/>
    </location>
</feature>
<dbReference type="GO" id="GO:0003725">
    <property type="term" value="F:double-stranded RNA binding"/>
    <property type="evidence" value="ECO:0007669"/>
    <property type="project" value="InterPro"/>
</dbReference>
<feature type="compositionally biased region" description="Basic residues" evidence="1">
    <location>
        <begin position="117"/>
        <end position="136"/>
    </location>
</feature>
<dbReference type="GO" id="GO:0019901">
    <property type="term" value="F:protein kinase binding"/>
    <property type="evidence" value="ECO:0007669"/>
    <property type="project" value="TreeGrafter"/>
</dbReference>
<dbReference type="Proteomes" id="UP000617340">
    <property type="component" value="Unassembled WGS sequence"/>
</dbReference>
<dbReference type="PANTHER" id="PTHR13507:SF0">
    <property type="entry name" value="PRKR-INTERACTING PROTEIN 1"/>
    <property type="match status" value="1"/>
</dbReference>
<protein>
    <recommendedName>
        <fullName evidence="4">PRKR-interacting protein 1</fullName>
    </recommendedName>
</protein>
<feature type="compositionally biased region" description="Basic and acidic residues" evidence="1">
    <location>
        <begin position="107"/>
        <end position="116"/>
    </location>
</feature>
<organism evidence="2 3">
    <name type="scientific">Vespula germanica</name>
    <name type="common">German yellow jacket</name>
    <name type="synonym">Paravespula germanica</name>
    <dbReference type="NCBI Taxonomy" id="30212"/>
    <lineage>
        <taxon>Eukaryota</taxon>
        <taxon>Metazoa</taxon>
        <taxon>Ecdysozoa</taxon>
        <taxon>Arthropoda</taxon>
        <taxon>Hexapoda</taxon>
        <taxon>Insecta</taxon>
        <taxon>Pterygota</taxon>
        <taxon>Neoptera</taxon>
        <taxon>Endopterygota</taxon>
        <taxon>Hymenoptera</taxon>
        <taxon>Apocrita</taxon>
        <taxon>Aculeata</taxon>
        <taxon>Vespoidea</taxon>
        <taxon>Vespidae</taxon>
        <taxon>Vespinae</taxon>
        <taxon>Vespula</taxon>
    </lineage>
</organism>
<comment type="caution">
    <text evidence="2">The sequence shown here is derived from an EMBL/GenBank/DDBJ whole genome shotgun (WGS) entry which is preliminary data.</text>
</comment>
<evidence type="ECO:0000256" key="1">
    <source>
        <dbReference type="SAM" id="MobiDB-lite"/>
    </source>
</evidence>
<dbReference type="GO" id="GO:0005730">
    <property type="term" value="C:nucleolus"/>
    <property type="evidence" value="ECO:0007669"/>
    <property type="project" value="TreeGrafter"/>
</dbReference>
<dbReference type="Pfam" id="PF06658">
    <property type="entry name" value="DUF1168"/>
    <property type="match status" value="1"/>
</dbReference>
<feature type="region of interest" description="Disordered" evidence="1">
    <location>
        <begin position="107"/>
        <end position="241"/>
    </location>
</feature>
<reference evidence="2" key="1">
    <citation type="journal article" date="2020" name="G3 (Bethesda)">
        <title>High-Quality Assemblies for Three Invasive Social Wasps from the &lt;i&gt;Vespula&lt;/i&gt; Genus.</title>
        <authorList>
            <person name="Harrop T.W.R."/>
            <person name="Guhlin J."/>
            <person name="McLaughlin G.M."/>
            <person name="Permina E."/>
            <person name="Stockwell P."/>
            <person name="Gilligan J."/>
            <person name="Le Lec M.F."/>
            <person name="Gruber M.A.M."/>
            <person name="Quinn O."/>
            <person name="Lovegrove M."/>
            <person name="Duncan E.J."/>
            <person name="Remnant E.J."/>
            <person name="Van Eeckhoven J."/>
            <person name="Graham B."/>
            <person name="Knapp R.A."/>
            <person name="Langford K.W."/>
            <person name="Kronenberg Z."/>
            <person name="Press M.O."/>
            <person name="Eacker S.M."/>
            <person name="Wilson-Rankin E.E."/>
            <person name="Purcell J."/>
            <person name="Lester P.J."/>
            <person name="Dearden P.K."/>
        </authorList>
    </citation>
    <scope>NUCLEOTIDE SEQUENCE</scope>
    <source>
        <strain evidence="2">Linc-1</strain>
    </source>
</reference>
<sequence>MSNKKEKEEEKPIVAKTAVDLQRLKLMKLMKNPDKPIVLPERPKPKNTPTVPEFVRNVMGSSAGAGSGEFHVYRHLRRKEYARQKFIQEKGHKELLDAQYHEKLEQNRKLAEEATAKKRAKRLKRKQKMKGKKKMKSTNVENNNKENSDTLHSETDDSDSAEETNETEAQSDVSCDKETIKNTIHTETEQLKQVKNNKDESDITCKDTINDTTSTEVEQDQKNNTTNVSNESMKKETKEDK</sequence>
<feature type="compositionally biased region" description="Basic and acidic residues" evidence="1">
    <location>
        <begin position="143"/>
        <end position="155"/>
    </location>
</feature>
<accession>A0A834J7P6</accession>
<evidence type="ECO:0008006" key="4">
    <source>
        <dbReference type="Google" id="ProtNLM"/>
    </source>
</evidence>
<evidence type="ECO:0000313" key="3">
    <source>
        <dbReference type="Proteomes" id="UP000617340"/>
    </source>
</evidence>
<dbReference type="PANTHER" id="PTHR13507">
    <property type="entry name" value="PRKR-INTERACTING PROTEIN 1"/>
    <property type="match status" value="1"/>
</dbReference>
<feature type="compositionally biased region" description="Basic and acidic residues" evidence="1">
    <location>
        <begin position="232"/>
        <end position="241"/>
    </location>
</feature>
<gene>
    <name evidence="2" type="ORF">HZH68_016401</name>
</gene>
<proteinExistence type="predicted"/>